<reference evidence="1" key="1">
    <citation type="submission" date="2020-01" db="EMBL/GenBank/DDBJ databases">
        <title>Identification and distribution of gene clusters putatively required for synthesis of sphingolipid metabolism inhibitors in phylogenetically diverse species of the filamentous fungus Fusarium.</title>
        <authorList>
            <person name="Kim H.-S."/>
            <person name="Busman M."/>
            <person name="Brown D.W."/>
            <person name="Divon H."/>
            <person name="Uhlig S."/>
            <person name="Proctor R.H."/>
        </authorList>
    </citation>
    <scope>NUCLEOTIDE SEQUENCE</scope>
    <source>
        <strain evidence="1">NRRL 53441</strain>
    </source>
</reference>
<gene>
    <name evidence="1" type="ORF">F53441_9348</name>
</gene>
<protein>
    <submittedName>
        <fullName evidence="1">Uncharacterized protein</fullName>
    </submittedName>
</protein>
<dbReference type="OrthoDB" id="10579354at2759"/>
<dbReference type="EMBL" id="JAADJG010000416">
    <property type="protein sequence ID" value="KAF4447049.1"/>
    <property type="molecule type" value="Genomic_DNA"/>
</dbReference>
<dbReference type="Proteomes" id="UP000605986">
    <property type="component" value="Unassembled WGS sequence"/>
</dbReference>
<accession>A0A8H4KBX5</accession>
<keyword evidence="2" id="KW-1185">Reference proteome</keyword>
<evidence type="ECO:0000313" key="2">
    <source>
        <dbReference type="Proteomes" id="UP000605986"/>
    </source>
</evidence>
<name>A0A8H4KBX5_9HYPO</name>
<sequence>MPDLPTRSIFATDISDPSDGSNFEFYGALEVGFDERSSPNKIQVVFRTLEGVPFDISELVSFNKGESDENLEVSMIQGSGDLPLSSFTIKITSLKRSSSRFKGSISERGDKSPRIWLGHYVGFTKSPIEVIRKGPRQIPQHVKTFLDITPHRFDSNGERWDYAHEWSGDLLHEMLLNSLPTSSRQLFFKDLPPLGDSLRRHLNSELPAASHKTNYFDIPTIFKVNEHTHEVVAVHLLFHELKSAEWFPEECRAYIIDKFNDLFNLLKCSDAEIDNMRIKYGEYLPASQVTGMLREEFMDSVMRTYHVAYMNLEAERWEEVLGKQPDATSVLNDVIKVLQSDYYKQHILPRFINSPSDAHGLSVSQHIALMADKMHLLRHLGDDKVNESQVKEVVLELLNAASLTGIARQSLIEVPNLLTKGNQDAHLDAKRLMNEMMKSNFSISINGSLPEMTNLQKKIRGDFSVKFTYPDGESSQTIHNILILDTGGHGLYKYEWPRPDPGSSCVIL</sequence>
<comment type="caution">
    <text evidence="1">The sequence shown here is derived from an EMBL/GenBank/DDBJ whole genome shotgun (WGS) entry which is preliminary data.</text>
</comment>
<dbReference type="AlphaFoldDB" id="A0A8H4KBX5"/>
<evidence type="ECO:0000313" key="1">
    <source>
        <dbReference type="EMBL" id="KAF4447049.1"/>
    </source>
</evidence>
<proteinExistence type="predicted"/>
<organism evidence="1 2">
    <name type="scientific">Fusarium austroafricanum</name>
    <dbReference type="NCBI Taxonomy" id="2364996"/>
    <lineage>
        <taxon>Eukaryota</taxon>
        <taxon>Fungi</taxon>
        <taxon>Dikarya</taxon>
        <taxon>Ascomycota</taxon>
        <taxon>Pezizomycotina</taxon>
        <taxon>Sordariomycetes</taxon>
        <taxon>Hypocreomycetidae</taxon>
        <taxon>Hypocreales</taxon>
        <taxon>Nectriaceae</taxon>
        <taxon>Fusarium</taxon>
        <taxon>Fusarium concolor species complex</taxon>
    </lineage>
</organism>